<accession>A0A2M9HKH1</accession>
<proteinExistence type="predicted"/>
<evidence type="ECO:0000313" key="1">
    <source>
        <dbReference type="EMBL" id="PJM77281.1"/>
    </source>
</evidence>
<sequence length="64" mass="7073">MTMEIMVAVLAIIVMALSYFSGMQHAIDSKADKLAKGGTLDRQNAKGMRELADKVDVHKYYPSI</sequence>
<reference evidence="2" key="1">
    <citation type="submission" date="2017-10" db="EMBL/GenBank/DDBJ databases">
        <title>Draft genome sequences of strains TRE 1, TRE 9, TRE H and TRI 7, isolated from tamarins, belonging to four potential novel Bifidobacterium species.</title>
        <authorList>
            <person name="Mattarelli P."/>
            <person name="Modesto M."/>
            <person name="Puglisi E."/>
            <person name="Morelli L."/>
            <person name="Bonetti A."/>
            <person name="Spezio C."/>
            <person name="Sandri C."/>
        </authorList>
    </citation>
    <scope>NUCLEOTIDE SEQUENCE [LARGE SCALE GENOMIC DNA]</scope>
    <source>
        <strain evidence="2">TREH</strain>
    </source>
</reference>
<protein>
    <submittedName>
        <fullName evidence="1">Uncharacterized protein</fullName>
    </submittedName>
</protein>
<comment type="caution">
    <text evidence="1">The sequence shown here is derived from an EMBL/GenBank/DDBJ whole genome shotgun (WGS) entry which is preliminary data.</text>
</comment>
<evidence type="ECO:0000313" key="2">
    <source>
        <dbReference type="Proteomes" id="UP000229239"/>
    </source>
</evidence>
<dbReference type="EMBL" id="PEBJ01000002">
    <property type="protein sequence ID" value="PJM77281.1"/>
    <property type="molecule type" value="Genomic_DNA"/>
</dbReference>
<dbReference type="AlphaFoldDB" id="A0A2M9HKH1"/>
<organism evidence="1 2">
    <name type="scientific">Bifidobacterium felsineum</name>
    <dbReference type="NCBI Taxonomy" id="2045440"/>
    <lineage>
        <taxon>Bacteria</taxon>
        <taxon>Bacillati</taxon>
        <taxon>Actinomycetota</taxon>
        <taxon>Actinomycetes</taxon>
        <taxon>Bifidobacteriales</taxon>
        <taxon>Bifidobacteriaceae</taxon>
        <taxon>Bifidobacterium</taxon>
    </lineage>
</organism>
<dbReference type="Proteomes" id="UP000229239">
    <property type="component" value="Unassembled WGS sequence"/>
</dbReference>
<dbReference type="RefSeq" id="WP_100494042.1">
    <property type="nucleotide sequence ID" value="NZ_PEBJ01000002.1"/>
</dbReference>
<dbReference type="OrthoDB" id="9870303at2"/>
<name>A0A2M9HKH1_9BIFI</name>
<gene>
    <name evidence="1" type="ORF">CSQ86_05200</name>
</gene>
<keyword evidence="2" id="KW-1185">Reference proteome</keyword>